<evidence type="ECO:0000313" key="11">
    <source>
        <dbReference type="Proteomes" id="UP000663879"/>
    </source>
</evidence>
<dbReference type="PRINTS" id="PR00237">
    <property type="entry name" value="GPCRRHODOPSN"/>
</dbReference>
<dbReference type="Proteomes" id="UP000663879">
    <property type="component" value="Unassembled WGS sequence"/>
</dbReference>
<reference evidence="10" key="1">
    <citation type="submission" date="2021-02" db="EMBL/GenBank/DDBJ databases">
        <authorList>
            <person name="Nowell W R."/>
        </authorList>
    </citation>
    <scope>NUCLEOTIDE SEQUENCE</scope>
    <source>
        <strain evidence="10">Ploen Becks lab</strain>
    </source>
</reference>
<evidence type="ECO:0000256" key="2">
    <source>
        <dbReference type="ARBA" id="ARBA00022692"/>
    </source>
</evidence>
<keyword evidence="6" id="KW-0675">Receptor</keyword>
<protein>
    <recommendedName>
        <fullName evidence="9">G-protein coupled receptors family 1 profile domain-containing protein</fullName>
    </recommendedName>
</protein>
<dbReference type="PROSITE" id="PS50262">
    <property type="entry name" value="G_PROTEIN_RECEP_F1_2"/>
    <property type="match status" value="1"/>
</dbReference>
<evidence type="ECO:0000256" key="4">
    <source>
        <dbReference type="ARBA" id="ARBA00023040"/>
    </source>
</evidence>
<feature type="transmembrane region" description="Helical" evidence="8">
    <location>
        <begin position="57"/>
        <end position="75"/>
    </location>
</feature>
<gene>
    <name evidence="10" type="ORF">OXX778_LOCUS5807</name>
</gene>
<feature type="transmembrane region" description="Helical" evidence="8">
    <location>
        <begin position="174"/>
        <end position="198"/>
    </location>
</feature>
<evidence type="ECO:0000256" key="8">
    <source>
        <dbReference type="SAM" id="Phobius"/>
    </source>
</evidence>
<feature type="transmembrane region" description="Helical" evidence="8">
    <location>
        <begin position="24"/>
        <end position="45"/>
    </location>
</feature>
<evidence type="ECO:0000256" key="7">
    <source>
        <dbReference type="ARBA" id="ARBA00023224"/>
    </source>
</evidence>
<keyword evidence="5 8" id="KW-0472">Membrane</keyword>
<feature type="transmembrane region" description="Helical" evidence="8">
    <location>
        <begin position="137"/>
        <end position="162"/>
    </location>
</feature>
<evidence type="ECO:0000259" key="9">
    <source>
        <dbReference type="PROSITE" id="PS50262"/>
    </source>
</evidence>
<accession>A0A813RZK9</accession>
<dbReference type="GO" id="GO:0004930">
    <property type="term" value="F:G protein-coupled receptor activity"/>
    <property type="evidence" value="ECO:0007669"/>
    <property type="project" value="UniProtKB-KW"/>
</dbReference>
<dbReference type="InterPro" id="IPR000276">
    <property type="entry name" value="GPCR_Rhodpsn"/>
</dbReference>
<keyword evidence="4" id="KW-0297">G-protein coupled receptor</keyword>
<dbReference type="AlphaFoldDB" id="A0A813RZK9"/>
<sequence>MNWSDCESRINSIEFYDKTRKINIYISILIIGIGLIGNGLAVFVFAQKKFRLHSSSIYLLCLCFSDGIFLLMHFFEDTLRTYIDVYLNDQTRSIGIECLQFKELSLNNHTNNNSLLRVINITDRFDFSCRFVNYLRYFLRFISAYVILAFTIQRAFAIFFPFFQTKFESNKNSWFVVTIITILGLLINIWVPFLFNPIKDQNDPSVTYCDIKKEYSKAYFFLTIFYIVLTMFIPILLIFICNILIIKYIVKAGKNREKMANLKIIQRKNSTNQQQQLGDKKTLVSRFELSSGQQRSKTSTTSSFKAINQSIKYKPQNLSPKSESQRITKMLLLMSFSYAILNLPYFISWCLFFYQMALRKNYDIVLKYNLFSAINLCELFYILNYGVHFFIYCASGRKFRMQLKHSLKMRKVDRNYFY</sequence>
<evidence type="ECO:0000256" key="5">
    <source>
        <dbReference type="ARBA" id="ARBA00023136"/>
    </source>
</evidence>
<dbReference type="GO" id="GO:0005886">
    <property type="term" value="C:plasma membrane"/>
    <property type="evidence" value="ECO:0007669"/>
    <property type="project" value="TreeGrafter"/>
</dbReference>
<keyword evidence="7" id="KW-0807">Transducer</keyword>
<feature type="transmembrane region" description="Helical" evidence="8">
    <location>
        <begin position="331"/>
        <end position="356"/>
    </location>
</feature>
<evidence type="ECO:0000256" key="6">
    <source>
        <dbReference type="ARBA" id="ARBA00023170"/>
    </source>
</evidence>
<organism evidence="10 11">
    <name type="scientific">Brachionus calyciflorus</name>
    <dbReference type="NCBI Taxonomy" id="104777"/>
    <lineage>
        <taxon>Eukaryota</taxon>
        <taxon>Metazoa</taxon>
        <taxon>Spiralia</taxon>
        <taxon>Gnathifera</taxon>
        <taxon>Rotifera</taxon>
        <taxon>Eurotatoria</taxon>
        <taxon>Monogononta</taxon>
        <taxon>Pseudotrocha</taxon>
        <taxon>Ploima</taxon>
        <taxon>Brachionidae</taxon>
        <taxon>Brachionus</taxon>
    </lineage>
</organism>
<dbReference type="OrthoDB" id="9990906at2759"/>
<dbReference type="Pfam" id="PF00001">
    <property type="entry name" value="7tm_1"/>
    <property type="match status" value="1"/>
</dbReference>
<evidence type="ECO:0000313" key="10">
    <source>
        <dbReference type="EMBL" id="CAF0787774.1"/>
    </source>
</evidence>
<dbReference type="PANTHER" id="PTHR24243">
    <property type="entry name" value="G-PROTEIN COUPLED RECEPTOR"/>
    <property type="match status" value="1"/>
</dbReference>
<feature type="domain" description="G-protein coupled receptors family 1 profile" evidence="9">
    <location>
        <begin position="37"/>
        <end position="392"/>
    </location>
</feature>
<dbReference type="EMBL" id="CAJNOC010000652">
    <property type="protein sequence ID" value="CAF0787774.1"/>
    <property type="molecule type" value="Genomic_DNA"/>
</dbReference>
<feature type="transmembrane region" description="Helical" evidence="8">
    <location>
        <begin position="368"/>
        <end position="394"/>
    </location>
</feature>
<dbReference type="Gene3D" id="1.20.1070.10">
    <property type="entry name" value="Rhodopsin 7-helix transmembrane proteins"/>
    <property type="match status" value="1"/>
</dbReference>
<dbReference type="PANTHER" id="PTHR24243:SF230">
    <property type="entry name" value="G-PROTEIN COUPLED RECEPTORS FAMILY 1 PROFILE DOMAIN-CONTAINING PROTEIN"/>
    <property type="match status" value="1"/>
</dbReference>
<keyword evidence="11" id="KW-1185">Reference proteome</keyword>
<keyword evidence="2 8" id="KW-0812">Transmembrane</keyword>
<keyword evidence="3 8" id="KW-1133">Transmembrane helix</keyword>
<dbReference type="SUPFAM" id="SSF81321">
    <property type="entry name" value="Family A G protein-coupled receptor-like"/>
    <property type="match status" value="1"/>
</dbReference>
<comment type="caution">
    <text evidence="10">The sequence shown here is derived from an EMBL/GenBank/DDBJ whole genome shotgun (WGS) entry which is preliminary data.</text>
</comment>
<proteinExistence type="predicted"/>
<evidence type="ECO:0000256" key="1">
    <source>
        <dbReference type="ARBA" id="ARBA00004141"/>
    </source>
</evidence>
<feature type="transmembrane region" description="Helical" evidence="8">
    <location>
        <begin position="218"/>
        <end position="250"/>
    </location>
</feature>
<name>A0A813RZK9_9BILA</name>
<comment type="subcellular location">
    <subcellularLocation>
        <location evidence="1">Membrane</location>
        <topology evidence="1">Multi-pass membrane protein</topology>
    </subcellularLocation>
</comment>
<dbReference type="InterPro" id="IPR017452">
    <property type="entry name" value="GPCR_Rhodpsn_7TM"/>
</dbReference>
<evidence type="ECO:0000256" key="3">
    <source>
        <dbReference type="ARBA" id="ARBA00022989"/>
    </source>
</evidence>